<gene>
    <name evidence="18" type="ORF">LMG26411_01149</name>
</gene>
<dbReference type="InterPro" id="IPR040716">
    <property type="entry name" value="Wza_C"/>
</dbReference>
<dbReference type="Gene3D" id="3.10.560.10">
    <property type="entry name" value="Outer membrane lipoprotein wza domain like"/>
    <property type="match status" value="2"/>
</dbReference>
<organism evidence="18 19">
    <name type="scientific">Cupriavidus numazuensis</name>
    <dbReference type="NCBI Taxonomy" id="221992"/>
    <lineage>
        <taxon>Bacteria</taxon>
        <taxon>Pseudomonadati</taxon>
        <taxon>Pseudomonadota</taxon>
        <taxon>Betaproteobacteria</taxon>
        <taxon>Burkholderiales</taxon>
        <taxon>Burkholderiaceae</taxon>
        <taxon>Cupriavidus</taxon>
    </lineage>
</organism>
<evidence type="ECO:0000256" key="6">
    <source>
        <dbReference type="ARBA" id="ARBA00022692"/>
    </source>
</evidence>
<keyword evidence="19" id="KW-1185">Reference proteome</keyword>
<feature type="domain" description="Outer-membrane lipoprotein Wza C-terminal" evidence="16">
    <location>
        <begin position="350"/>
        <end position="371"/>
    </location>
</feature>
<dbReference type="InterPro" id="IPR054765">
    <property type="entry name" value="SLBB_dom"/>
</dbReference>
<comment type="caution">
    <text evidence="18">The sequence shown here is derived from an EMBL/GenBank/DDBJ whole genome shotgun (WGS) entry which is preliminary data.</text>
</comment>
<evidence type="ECO:0000256" key="14">
    <source>
        <dbReference type="ARBA" id="ARBA00023288"/>
    </source>
</evidence>
<dbReference type="InterPro" id="IPR049712">
    <property type="entry name" value="Poly_export"/>
</dbReference>
<dbReference type="Pfam" id="PF18412">
    <property type="entry name" value="Wza_C"/>
    <property type="match status" value="1"/>
</dbReference>
<keyword evidence="9" id="KW-0406">Ion transport</keyword>
<accession>A0ABM8TCX1</accession>
<dbReference type="PANTHER" id="PTHR33619:SF3">
    <property type="entry name" value="POLYSACCHARIDE EXPORT PROTEIN GFCE-RELATED"/>
    <property type="match status" value="1"/>
</dbReference>
<protein>
    <recommendedName>
        <fullName evidence="20">Multidrug MFS transporter</fullName>
    </recommendedName>
</protein>
<evidence type="ECO:0000259" key="17">
    <source>
        <dbReference type="Pfam" id="PF22461"/>
    </source>
</evidence>
<comment type="subcellular location">
    <subcellularLocation>
        <location evidence="1">Cell outer membrane</location>
        <topology evidence="1">Multi-pass membrane protein</topology>
    </subcellularLocation>
</comment>
<name>A0ABM8TCX1_9BURK</name>
<evidence type="ECO:0000256" key="11">
    <source>
        <dbReference type="ARBA" id="ARBA00023136"/>
    </source>
</evidence>
<keyword evidence="7" id="KW-0732">Signal</keyword>
<keyword evidence="6" id="KW-0812">Transmembrane</keyword>
<dbReference type="Proteomes" id="UP000672657">
    <property type="component" value="Unassembled WGS sequence"/>
</dbReference>
<feature type="domain" description="SLBB" evidence="17">
    <location>
        <begin position="265"/>
        <end position="347"/>
    </location>
</feature>
<evidence type="ECO:0000256" key="8">
    <source>
        <dbReference type="ARBA" id="ARBA00023047"/>
    </source>
</evidence>
<keyword evidence="4" id="KW-1134">Transmembrane beta strand</keyword>
<dbReference type="RefSeq" id="WP_211952344.1">
    <property type="nucleotide sequence ID" value="NZ_CAJPVI010000005.1"/>
</dbReference>
<keyword evidence="14" id="KW-0449">Lipoprotein</keyword>
<evidence type="ECO:0000256" key="5">
    <source>
        <dbReference type="ARBA" id="ARBA00022597"/>
    </source>
</evidence>
<evidence type="ECO:0000259" key="15">
    <source>
        <dbReference type="Pfam" id="PF02563"/>
    </source>
</evidence>
<dbReference type="Gene3D" id="3.30.1950.10">
    <property type="entry name" value="wza like domain"/>
    <property type="match status" value="1"/>
</dbReference>
<evidence type="ECO:0000259" key="16">
    <source>
        <dbReference type="Pfam" id="PF18412"/>
    </source>
</evidence>
<dbReference type="EMBL" id="CAJPVI010000005">
    <property type="protein sequence ID" value="CAG2135816.1"/>
    <property type="molecule type" value="Genomic_DNA"/>
</dbReference>
<evidence type="ECO:0000256" key="13">
    <source>
        <dbReference type="ARBA" id="ARBA00023237"/>
    </source>
</evidence>
<evidence type="ECO:0000256" key="9">
    <source>
        <dbReference type="ARBA" id="ARBA00023065"/>
    </source>
</evidence>
<evidence type="ECO:0000256" key="4">
    <source>
        <dbReference type="ARBA" id="ARBA00022452"/>
    </source>
</evidence>
<keyword evidence="10" id="KW-0626">Porin</keyword>
<keyword evidence="8" id="KW-0625">Polysaccharide transport</keyword>
<dbReference type="PANTHER" id="PTHR33619">
    <property type="entry name" value="POLYSACCHARIDE EXPORT PROTEIN GFCE-RELATED"/>
    <property type="match status" value="1"/>
</dbReference>
<comment type="similarity">
    <text evidence="2">Belongs to the BexD/CtrA/VexA family.</text>
</comment>
<keyword evidence="3" id="KW-0813">Transport</keyword>
<evidence type="ECO:0000256" key="10">
    <source>
        <dbReference type="ARBA" id="ARBA00023114"/>
    </source>
</evidence>
<dbReference type="PROSITE" id="PS51257">
    <property type="entry name" value="PROKAR_LIPOPROTEIN"/>
    <property type="match status" value="1"/>
</dbReference>
<dbReference type="Pfam" id="PF02563">
    <property type="entry name" value="Poly_export"/>
    <property type="match status" value="1"/>
</dbReference>
<keyword evidence="5" id="KW-0762">Sugar transport</keyword>
<dbReference type="InterPro" id="IPR003715">
    <property type="entry name" value="Poly_export_N"/>
</dbReference>
<keyword evidence="11" id="KW-0472">Membrane</keyword>
<feature type="domain" description="SLBB" evidence="17">
    <location>
        <begin position="179"/>
        <end position="258"/>
    </location>
</feature>
<feature type="domain" description="Polysaccharide export protein N-terminal" evidence="15">
    <location>
        <begin position="77"/>
        <end position="173"/>
    </location>
</feature>
<evidence type="ECO:0000256" key="3">
    <source>
        <dbReference type="ARBA" id="ARBA00022448"/>
    </source>
</evidence>
<keyword evidence="13" id="KW-0998">Cell outer membrane</keyword>
<evidence type="ECO:0000256" key="1">
    <source>
        <dbReference type="ARBA" id="ARBA00004571"/>
    </source>
</evidence>
<evidence type="ECO:0000313" key="19">
    <source>
        <dbReference type="Proteomes" id="UP000672657"/>
    </source>
</evidence>
<sequence>MLSRLLSVRRGLVAIAVVPLLASCALAPGMRFDPQRPLNPEDPNSVPKVTPITPELVRAQKAAARPTNEGVEALFSTPQPYTIGAGDILSIVVWDHPELVFPTQTYSIGAAYDIPNYSGAANVPGYVVSPAGTIQFPYAGIVKVVGKTPDQVRGELSVALKSVVMLPQLTVRVLAYRSKRIYLDGEVKVAGPQNIDDVPMTLVEALNRAGGINVTTGDNSRVRISRGGKNYYVNMPALLQQGIDPANVLLQSGDVVRVEQREDSKVFVAGEVVRPSTVLPRNGRLTLNEAIGEVGGLNPISADAKEVYVIRKSADGEAEVFHLDGKSPVSLALAEAFELKPKDVVYVDAAGVVRWSRVINQLIPSANFFNSTANTLK</sequence>
<dbReference type="Pfam" id="PF22461">
    <property type="entry name" value="SLBB_2"/>
    <property type="match status" value="2"/>
</dbReference>
<keyword evidence="12" id="KW-0564">Palmitate</keyword>
<evidence type="ECO:0000256" key="7">
    <source>
        <dbReference type="ARBA" id="ARBA00022729"/>
    </source>
</evidence>
<evidence type="ECO:0000313" key="18">
    <source>
        <dbReference type="EMBL" id="CAG2135816.1"/>
    </source>
</evidence>
<reference evidence="18 19" key="1">
    <citation type="submission" date="2021-03" db="EMBL/GenBank/DDBJ databases">
        <authorList>
            <person name="Peeters C."/>
        </authorList>
    </citation>
    <scope>NUCLEOTIDE SEQUENCE [LARGE SCALE GENOMIC DNA]</scope>
    <source>
        <strain evidence="18 19">LMG 26411</strain>
    </source>
</reference>
<evidence type="ECO:0000256" key="12">
    <source>
        <dbReference type="ARBA" id="ARBA00023139"/>
    </source>
</evidence>
<proteinExistence type="inferred from homology"/>
<evidence type="ECO:0008006" key="20">
    <source>
        <dbReference type="Google" id="ProtNLM"/>
    </source>
</evidence>
<evidence type="ECO:0000256" key="2">
    <source>
        <dbReference type="ARBA" id="ARBA00009450"/>
    </source>
</evidence>